<dbReference type="Pfam" id="PF01551">
    <property type="entry name" value="Peptidase_M23"/>
    <property type="match status" value="1"/>
</dbReference>
<dbReference type="RefSeq" id="WP_338531491.1">
    <property type="nucleotide sequence ID" value="NZ_CP030941.1"/>
</dbReference>
<dbReference type="InterPro" id="IPR036779">
    <property type="entry name" value="LysM_dom_sf"/>
</dbReference>
<dbReference type="Gene3D" id="3.10.350.10">
    <property type="entry name" value="LysM domain"/>
    <property type="match status" value="1"/>
</dbReference>
<evidence type="ECO:0000313" key="5">
    <source>
        <dbReference type="Proteomes" id="UP001342418"/>
    </source>
</evidence>
<dbReference type="PROSITE" id="PS51257">
    <property type="entry name" value="PROKAR_LIPOPROTEIN"/>
    <property type="match status" value="1"/>
</dbReference>
<feature type="compositionally biased region" description="Basic and acidic residues" evidence="2">
    <location>
        <begin position="280"/>
        <end position="289"/>
    </location>
</feature>
<dbReference type="InterPro" id="IPR018392">
    <property type="entry name" value="LysM"/>
</dbReference>
<dbReference type="SUPFAM" id="SSF51261">
    <property type="entry name" value="Duplicated hybrid motif"/>
    <property type="match status" value="1"/>
</dbReference>
<dbReference type="InterPro" id="IPR011055">
    <property type="entry name" value="Dup_hybrid_motif"/>
</dbReference>
<protein>
    <submittedName>
        <fullName evidence="4">Murein hydrolase activator NlpD</fullName>
    </submittedName>
</protein>
<evidence type="ECO:0000259" key="3">
    <source>
        <dbReference type="PROSITE" id="PS51782"/>
    </source>
</evidence>
<gene>
    <name evidence="4" type="primary">nlpD</name>
    <name evidence="4" type="ORF">NTH_03823</name>
</gene>
<evidence type="ECO:0000256" key="2">
    <source>
        <dbReference type="SAM" id="MobiDB-lite"/>
    </source>
</evidence>
<feature type="region of interest" description="Disordered" evidence="2">
    <location>
        <begin position="44"/>
        <end position="68"/>
    </location>
</feature>
<dbReference type="CDD" id="cd12797">
    <property type="entry name" value="M23_peptidase"/>
    <property type="match status" value="1"/>
</dbReference>
<evidence type="ECO:0000313" key="4">
    <source>
        <dbReference type="EMBL" id="UUP19325.1"/>
    </source>
</evidence>
<keyword evidence="4" id="KW-0378">Hydrolase</keyword>
<name>A0ABY5MMW4_9HYPH</name>
<feature type="compositionally biased region" description="Polar residues" evidence="2">
    <location>
        <begin position="44"/>
        <end position="53"/>
    </location>
</feature>
<organism evidence="4 5">
    <name type="scientific">Nitratireductor thuwali</name>
    <dbReference type="NCBI Taxonomy" id="2267699"/>
    <lineage>
        <taxon>Bacteria</taxon>
        <taxon>Pseudomonadati</taxon>
        <taxon>Pseudomonadota</taxon>
        <taxon>Alphaproteobacteria</taxon>
        <taxon>Hyphomicrobiales</taxon>
        <taxon>Phyllobacteriaceae</taxon>
        <taxon>Nitratireductor</taxon>
    </lineage>
</organism>
<dbReference type="PANTHER" id="PTHR21666">
    <property type="entry name" value="PEPTIDASE-RELATED"/>
    <property type="match status" value="1"/>
</dbReference>
<dbReference type="CDD" id="cd00118">
    <property type="entry name" value="LysM"/>
    <property type="match status" value="1"/>
</dbReference>
<dbReference type="PANTHER" id="PTHR21666:SF263">
    <property type="entry name" value="MUREIN HYDROLASE ACTIVATOR NLPD"/>
    <property type="match status" value="1"/>
</dbReference>
<dbReference type="PROSITE" id="PS51782">
    <property type="entry name" value="LYSM"/>
    <property type="match status" value="1"/>
</dbReference>
<proteinExistence type="inferred from homology"/>
<evidence type="ECO:0000256" key="1">
    <source>
        <dbReference type="ARBA" id="ARBA00038420"/>
    </source>
</evidence>
<dbReference type="InterPro" id="IPR050570">
    <property type="entry name" value="Cell_wall_metabolism_enzyme"/>
</dbReference>
<feature type="domain" description="LysM" evidence="3">
    <location>
        <begin position="196"/>
        <end position="239"/>
    </location>
</feature>
<dbReference type="Pfam" id="PF01476">
    <property type="entry name" value="LysM"/>
    <property type="match status" value="1"/>
</dbReference>
<comment type="similarity">
    <text evidence="1">Belongs to the E.coli NlpD/Haemophilus LppB family.</text>
</comment>
<dbReference type="Gene3D" id="2.70.70.10">
    <property type="entry name" value="Glucose Permease (Domain IIA)"/>
    <property type="match status" value="1"/>
</dbReference>
<feature type="region of interest" description="Disordered" evidence="2">
    <location>
        <begin position="237"/>
        <end position="295"/>
    </location>
</feature>
<keyword evidence="5" id="KW-1185">Reference proteome</keyword>
<accession>A0ABY5MMW4</accession>
<dbReference type="EMBL" id="CP030941">
    <property type="protein sequence ID" value="UUP19325.1"/>
    <property type="molecule type" value="Genomic_DNA"/>
</dbReference>
<sequence>MRFGITGQFQRSLARGAAVLVVGGVAAGCSGGATQLTDGLVTNSTPTAQSSAPGYQAYPGDVGAPTARRTADAGMKVIRPQVDVGSGTGTAGNAPSLPAPASTPVYTAPAASRSEIVSQPLPAPQRNAASAPASSAPLPSPGSASTAGQRTAAAPADPAPQPVQPSQKQAAVLTQAPRPEAESKKQAGDQPAASNGAYTVVSGDTLYGISRKTGVSVDRLKQENGLSDGMIRIGQTLKIPSGTGGTAGVDQVRTASAPASHSEPKKEETSQVSTYTAPKAGDESEKESASDAQIAAVTPDATGVDRLRWPVRGRVVTGFGANAGGRTSDGIDIAVPEGTSVRAAENGVVIYAGDGLKGFGNTVLVRHEDGLVTVYGHASDIKVKRGDKVTRGQEVALSGMTGDADRPKLHFEVRKGTNPVDPTTYLE</sequence>
<feature type="compositionally biased region" description="Low complexity" evidence="2">
    <location>
        <begin position="124"/>
        <end position="156"/>
    </location>
</feature>
<feature type="region of interest" description="Disordered" evidence="2">
    <location>
        <begin position="82"/>
        <end position="196"/>
    </location>
</feature>
<dbReference type="Proteomes" id="UP001342418">
    <property type="component" value="Chromosome"/>
</dbReference>
<dbReference type="SMART" id="SM00257">
    <property type="entry name" value="LysM"/>
    <property type="match status" value="1"/>
</dbReference>
<dbReference type="InterPro" id="IPR016047">
    <property type="entry name" value="M23ase_b-sheet_dom"/>
</dbReference>
<dbReference type="GO" id="GO:0016787">
    <property type="term" value="F:hydrolase activity"/>
    <property type="evidence" value="ECO:0007669"/>
    <property type="project" value="UniProtKB-KW"/>
</dbReference>
<dbReference type="SUPFAM" id="SSF54106">
    <property type="entry name" value="LysM domain"/>
    <property type="match status" value="1"/>
</dbReference>
<reference evidence="4 5" key="1">
    <citation type="submission" date="2018-07" db="EMBL/GenBank/DDBJ databases">
        <title>Genome sequence of Nitratireductor thuwali#1536.</title>
        <authorList>
            <person name="Michoud G."/>
            <person name="Merlino G."/>
            <person name="Sefrji F.O."/>
            <person name="Daffonchio D."/>
        </authorList>
    </citation>
    <scope>NUCLEOTIDE SEQUENCE [LARGE SCALE GENOMIC DNA]</scope>
    <source>
        <strain evidence="5">Nit1536</strain>
    </source>
</reference>